<gene>
    <name evidence="2" type="ORF">L873DRAFT_1407770</name>
</gene>
<evidence type="ECO:0000313" key="3">
    <source>
        <dbReference type="Proteomes" id="UP000276215"/>
    </source>
</evidence>
<reference evidence="2 3" key="1">
    <citation type="journal article" date="2018" name="Nat. Ecol. Evol.">
        <title>Pezizomycetes genomes reveal the molecular basis of ectomycorrhizal truffle lifestyle.</title>
        <authorList>
            <person name="Murat C."/>
            <person name="Payen T."/>
            <person name="Noel B."/>
            <person name="Kuo A."/>
            <person name="Morin E."/>
            <person name="Chen J."/>
            <person name="Kohler A."/>
            <person name="Krizsan K."/>
            <person name="Balestrini R."/>
            <person name="Da Silva C."/>
            <person name="Montanini B."/>
            <person name="Hainaut M."/>
            <person name="Levati E."/>
            <person name="Barry K.W."/>
            <person name="Belfiori B."/>
            <person name="Cichocki N."/>
            <person name="Clum A."/>
            <person name="Dockter R.B."/>
            <person name="Fauchery L."/>
            <person name="Guy J."/>
            <person name="Iotti M."/>
            <person name="Le Tacon F."/>
            <person name="Lindquist E.A."/>
            <person name="Lipzen A."/>
            <person name="Malagnac F."/>
            <person name="Mello A."/>
            <person name="Molinier V."/>
            <person name="Miyauchi S."/>
            <person name="Poulain J."/>
            <person name="Riccioni C."/>
            <person name="Rubini A."/>
            <person name="Sitrit Y."/>
            <person name="Splivallo R."/>
            <person name="Traeger S."/>
            <person name="Wang M."/>
            <person name="Zifcakova L."/>
            <person name="Wipf D."/>
            <person name="Zambonelli A."/>
            <person name="Paolocci F."/>
            <person name="Nowrousian M."/>
            <person name="Ottonello S."/>
            <person name="Baldrian P."/>
            <person name="Spatafora J.W."/>
            <person name="Henrissat B."/>
            <person name="Nagy L.G."/>
            <person name="Aury J.M."/>
            <person name="Wincker P."/>
            <person name="Grigoriev I.V."/>
            <person name="Bonfante P."/>
            <person name="Martin F.M."/>
        </authorList>
    </citation>
    <scope>NUCLEOTIDE SEQUENCE [LARGE SCALE GENOMIC DNA]</scope>
    <source>
        <strain evidence="2 3">120613-1</strain>
    </source>
</reference>
<keyword evidence="3" id="KW-1185">Reference proteome</keyword>
<keyword evidence="1" id="KW-0812">Transmembrane</keyword>
<evidence type="ECO:0000313" key="2">
    <source>
        <dbReference type="EMBL" id="RPA94743.1"/>
    </source>
</evidence>
<dbReference type="Proteomes" id="UP000276215">
    <property type="component" value="Unassembled WGS sequence"/>
</dbReference>
<keyword evidence="1" id="KW-1133">Transmembrane helix</keyword>
<name>A0A3N4J8X4_9PEZI</name>
<proteinExistence type="predicted"/>
<dbReference type="EMBL" id="ML120434">
    <property type="protein sequence ID" value="RPA94743.1"/>
    <property type="molecule type" value="Genomic_DNA"/>
</dbReference>
<protein>
    <submittedName>
        <fullName evidence="2">Uncharacterized protein</fullName>
    </submittedName>
</protein>
<feature type="transmembrane region" description="Helical" evidence="1">
    <location>
        <begin position="6"/>
        <end position="24"/>
    </location>
</feature>
<evidence type="ECO:0000256" key="1">
    <source>
        <dbReference type="SAM" id="Phobius"/>
    </source>
</evidence>
<dbReference type="AlphaFoldDB" id="A0A3N4J8X4"/>
<accession>A0A3N4J8X4</accession>
<keyword evidence="1" id="KW-0472">Membrane</keyword>
<organism evidence="2 3">
    <name type="scientific">Choiromyces venosus 120613-1</name>
    <dbReference type="NCBI Taxonomy" id="1336337"/>
    <lineage>
        <taxon>Eukaryota</taxon>
        <taxon>Fungi</taxon>
        <taxon>Dikarya</taxon>
        <taxon>Ascomycota</taxon>
        <taxon>Pezizomycotina</taxon>
        <taxon>Pezizomycetes</taxon>
        <taxon>Pezizales</taxon>
        <taxon>Tuberaceae</taxon>
        <taxon>Choiromyces</taxon>
    </lineage>
</organism>
<sequence>MTHSCTQMFSFLLASYPFFIIFTFSRNRIRGITVLHVEVLDALLAEFGCQNLEDERRDMWNNVV</sequence>